<accession>A0A822YT91</accession>
<keyword evidence="2" id="KW-1185">Reference proteome</keyword>
<dbReference type="Proteomes" id="UP000607653">
    <property type="component" value="Unassembled WGS sequence"/>
</dbReference>
<evidence type="ECO:0000313" key="1">
    <source>
        <dbReference type="EMBL" id="DAD35737.1"/>
    </source>
</evidence>
<name>A0A822YT91_NELNU</name>
<proteinExistence type="predicted"/>
<organism evidence="1 2">
    <name type="scientific">Nelumbo nucifera</name>
    <name type="common">Sacred lotus</name>
    <dbReference type="NCBI Taxonomy" id="4432"/>
    <lineage>
        <taxon>Eukaryota</taxon>
        <taxon>Viridiplantae</taxon>
        <taxon>Streptophyta</taxon>
        <taxon>Embryophyta</taxon>
        <taxon>Tracheophyta</taxon>
        <taxon>Spermatophyta</taxon>
        <taxon>Magnoliopsida</taxon>
        <taxon>Proteales</taxon>
        <taxon>Nelumbonaceae</taxon>
        <taxon>Nelumbo</taxon>
    </lineage>
</organism>
<comment type="caution">
    <text evidence="1">The sequence shown here is derived from an EMBL/GenBank/DDBJ whole genome shotgun (WGS) entry which is preliminary data.</text>
</comment>
<protein>
    <submittedName>
        <fullName evidence="1">Uncharacterized protein</fullName>
    </submittedName>
</protein>
<evidence type="ECO:0000313" key="2">
    <source>
        <dbReference type="Proteomes" id="UP000607653"/>
    </source>
</evidence>
<dbReference type="EMBL" id="DUZY01000004">
    <property type="protein sequence ID" value="DAD35737.1"/>
    <property type="molecule type" value="Genomic_DNA"/>
</dbReference>
<sequence length="23" mass="2687">MKDAFIGSIITMVREKNYRDLGE</sequence>
<gene>
    <name evidence="1" type="ORF">HUJ06_006377</name>
</gene>
<reference evidence="1 2" key="1">
    <citation type="journal article" date="2020" name="Mol. Biol. Evol.">
        <title>Distinct Expression and Methylation Patterns for Genes with Different Fates following a Single Whole-Genome Duplication in Flowering Plants.</title>
        <authorList>
            <person name="Shi T."/>
            <person name="Rahmani R.S."/>
            <person name="Gugger P.F."/>
            <person name="Wang M."/>
            <person name="Li H."/>
            <person name="Zhang Y."/>
            <person name="Li Z."/>
            <person name="Wang Q."/>
            <person name="Van de Peer Y."/>
            <person name="Marchal K."/>
            <person name="Chen J."/>
        </authorList>
    </citation>
    <scope>NUCLEOTIDE SEQUENCE [LARGE SCALE GENOMIC DNA]</scope>
    <source>
        <tissue evidence="1">Leaf</tissue>
    </source>
</reference>
<dbReference type="AlphaFoldDB" id="A0A822YT91"/>